<dbReference type="Gene3D" id="1.10.10.1450">
    <property type="match status" value="1"/>
</dbReference>
<name>A0A026VSF3_OOCBI</name>
<dbReference type="InterPro" id="IPR052709">
    <property type="entry name" value="Transposase-MT_Hybrid"/>
</dbReference>
<gene>
    <name evidence="2" type="ORF">X777_04203</name>
</gene>
<sequence>MSERNYEQRCAIKFCLKLGYNATKTLAKLQQAYGDAALSRAQVFKWFKAFSEGRESVEDESRSGRPSTSRNDENVKRIRDLVRFDRRLTVRLIADELNLNHTTVHKILINELGMRKICAKMVPKNLTPQ</sequence>
<evidence type="ECO:0000256" key="1">
    <source>
        <dbReference type="SAM" id="MobiDB-lite"/>
    </source>
</evidence>
<reference evidence="2 3" key="1">
    <citation type="journal article" date="2014" name="Curr. Biol.">
        <title>The genome of the clonal raider ant Cerapachys biroi.</title>
        <authorList>
            <person name="Oxley P.R."/>
            <person name="Ji L."/>
            <person name="Fetter-Pruneda I."/>
            <person name="McKenzie S.K."/>
            <person name="Li C."/>
            <person name="Hu H."/>
            <person name="Zhang G."/>
            <person name="Kronauer D.J."/>
        </authorList>
    </citation>
    <scope>NUCLEOTIDE SEQUENCE [LARGE SCALE GENOMIC DNA]</scope>
</reference>
<dbReference type="OrthoDB" id="9974365at2759"/>
<dbReference type="AlphaFoldDB" id="A0A026VSF3"/>
<feature type="compositionally biased region" description="Basic and acidic residues" evidence="1">
    <location>
        <begin position="52"/>
        <end position="63"/>
    </location>
</feature>
<accession>A0A026VSF3</accession>
<dbReference type="Pfam" id="PF13565">
    <property type="entry name" value="HTH_32"/>
    <property type="match status" value="1"/>
</dbReference>
<proteinExistence type="predicted"/>
<feature type="region of interest" description="Disordered" evidence="1">
    <location>
        <begin position="52"/>
        <end position="72"/>
    </location>
</feature>
<organism evidence="2 3">
    <name type="scientific">Ooceraea biroi</name>
    <name type="common">Clonal raider ant</name>
    <name type="synonym">Cerapachys biroi</name>
    <dbReference type="NCBI Taxonomy" id="2015173"/>
    <lineage>
        <taxon>Eukaryota</taxon>
        <taxon>Metazoa</taxon>
        <taxon>Ecdysozoa</taxon>
        <taxon>Arthropoda</taxon>
        <taxon>Hexapoda</taxon>
        <taxon>Insecta</taxon>
        <taxon>Pterygota</taxon>
        <taxon>Neoptera</taxon>
        <taxon>Endopterygota</taxon>
        <taxon>Hymenoptera</taxon>
        <taxon>Apocrita</taxon>
        <taxon>Aculeata</taxon>
        <taxon>Formicoidea</taxon>
        <taxon>Formicidae</taxon>
        <taxon>Dorylinae</taxon>
        <taxon>Ooceraea</taxon>
    </lineage>
</organism>
<evidence type="ECO:0008006" key="4">
    <source>
        <dbReference type="Google" id="ProtNLM"/>
    </source>
</evidence>
<keyword evidence="3" id="KW-1185">Reference proteome</keyword>
<protein>
    <recommendedName>
        <fullName evidence="4">Mos1 transposase HTH domain-containing protein</fullName>
    </recommendedName>
</protein>
<dbReference type="OMA" id="TKISARW"/>
<dbReference type="PANTHER" id="PTHR46060:SF1">
    <property type="entry name" value="MARINER MOS1 TRANSPOSASE-LIKE PROTEIN"/>
    <property type="match status" value="1"/>
</dbReference>
<dbReference type="Proteomes" id="UP000053097">
    <property type="component" value="Unassembled WGS sequence"/>
</dbReference>
<evidence type="ECO:0000313" key="2">
    <source>
        <dbReference type="EMBL" id="EZA46622.1"/>
    </source>
</evidence>
<evidence type="ECO:0000313" key="3">
    <source>
        <dbReference type="Proteomes" id="UP000053097"/>
    </source>
</evidence>
<dbReference type="PANTHER" id="PTHR46060">
    <property type="entry name" value="MARINER MOS1 TRANSPOSASE-LIKE PROTEIN"/>
    <property type="match status" value="1"/>
</dbReference>
<dbReference type="EMBL" id="KK108836">
    <property type="protein sequence ID" value="EZA46622.1"/>
    <property type="molecule type" value="Genomic_DNA"/>
</dbReference>